<evidence type="ECO:0000313" key="5">
    <source>
        <dbReference type="Proteomes" id="UP000193642"/>
    </source>
</evidence>
<evidence type="ECO:0000256" key="2">
    <source>
        <dbReference type="SAM" id="SignalP"/>
    </source>
</evidence>
<feature type="compositionally biased region" description="Basic and acidic residues" evidence="1">
    <location>
        <begin position="523"/>
        <end position="542"/>
    </location>
</feature>
<evidence type="ECO:0000259" key="3">
    <source>
        <dbReference type="Pfam" id="PF04577"/>
    </source>
</evidence>
<keyword evidence="5" id="KW-1185">Reference proteome</keyword>
<feature type="compositionally biased region" description="Polar residues" evidence="1">
    <location>
        <begin position="618"/>
        <end position="628"/>
    </location>
</feature>
<evidence type="ECO:0000313" key="4">
    <source>
        <dbReference type="EMBL" id="ORY39646.1"/>
    </source>
</evidence>
<proteinExistence type="predicted"/>
<sequence>MRRSRVVQLFIALFFVLATFELFHGLGNSGIEHTLRRRLCHRVSPTTATPVDPTRPLSLLLNLRAAVEQKAALRSPAENVMFEALAPLLLPRTQTMDHNGDFVLRARPVNLSLVHSEIRWSDVVDFDDASPPVNTSITDTQIITMDSPYLSSSTKPFHSIRLPSSSKSLPPLIPSSSSISCAFLDPDVPLRYCATKNIGVNVTLLKQHLSSKKTFPPFGSFVGLVGDTWNEDAWFGGRIMGNGAARWLFDGLDVSTSSKISLECDAWIDTPLLMVSRWDTGNPYQAHQDYMNTFAVYAALNLSTATIQPILLDHKTPAGPFASAWSHIFTTSGHFITLQDILAIIPNDSRTICFAESIWTVHGGISPMARYGSVEWYTPLEPQFNPRIRAPSTLPPPTPEAPLFLAFRAFMQSAFRRAVLGIVDGSHEEALDHQGPRGLPVPKNLAFLEELAGDEFKQEGAPITVTYAYRRGGNRDVNRRGVLWEGTRFGWPKEGIFYVDEKNSVSDAGVDVEAAIKANVNDGQKKLSHEEDKKKERKEKEKHEKKKVHKEEKHKKERKPHQKDKNEELQQPRENNNNGYDKYAVQNEAVPKIQKRDGKILKVAVDNAEQRSEPKVVTPSTSKQQLPSEQMQLKMVARRIMNEDELVSRLRKKVESWMPKKERNRRSRTWRNPFASPEPLIPAGTYAQFRAVDFSTLTWEEQVGIAQGTDFFIGPHGAVFAHLLYLRRRPVAGVLELKPKERSSGNSQFHNLAKKLDHIYGFVNTMSPHIPHVVLFKIDDKVEQILDKLYDAAE</sequence>
<feature type="signal peptide" evidence="2">
    <location>
        <begin position="1"/>
        <end position="25"/>
    </location>
</feature>
<organism evidence="4 5">
    <name type="scientific">Rhizoclosmatium globosum</name>
    <dbReference type="NCBI Taxonomy" id="329046"/>
    <lineage>
        <taxon>Eukaryota</taxon>
        <taxon>Fungi</taxon>
        <taxon>Fungi incertae sedis</taxon>
        <taxon>Chytridiomycota</taxon>
        <taxon>Chytridiomycota incertae sedis</taxon>
        <taxon>Chytridiomycetes</taxon>
        <taxon>Chytridiales</taxon>
        <taxon>Chytriomycetaceae</taxon>
        <taxon>Rhizoclosmatium</taxon>
    </lineage>
</organism>
<dbReference type="EMBL" id="MCGO01000039">
    <property type="protein sequence ID" value="ORY39646.1"/>
    <property type="molecule type" value="Genomic_DNA"/>
</dbReference>
<gene>
    <name evidence="4" type="ORF">BCR33DRAFT_720089</name>
</gene>
<feature type="chain" id="PRO_5012711400" description="Glycosyltransferase 61 catalytic domain-containing protein" evidence="2">
    <location>
        <begin position="26"/>
        <end position="794"/>
    </location>
</feature>
<feature type="domain" description="Glycosyltransferase 61 catalytic" evidence="3">
    <location>
        <begin position="637"/>
        <end position="728"/>
    </location>
</feature>
<dbReference type="Pfam" id="PF04577">
    <property type="entry name" value="Glyco_transf_61"/>
    <property type="match status" value="1"/>
</dbReference>
<feature type="region of interest" description="Disordered" evidence="1">
    <location>
        <begin position="607"/>
        <end position="628"/>
    </location>
</feature>
<reference evidence="4 5" key="1">
    <citation type="submission" date="2016-07" db="EMBL/GenBank/DDBJ databases">
        <title>Pervasive Adenine N6-methylation of Active Genes in Fungi.</title>
        <authorList>
            <consortium name="DOE Joint Genome Institute"/>
            <person name="Mondo S.J."/>
            <person name="Dannebaum R.O."/>
            <person name="Kuo R.C."/>
            <person name="Labutti K."/>
            <person name="Haridas S."/>
            <person name="Kuo A."/>
            <person name="Salamov A."/>
            <person name="Ahrendt S.R."/>
            <person name="Lipzen A."/>
            <person name="Sullivan W."/>
            <person name="Andreopoulos W.B."/>
            <person name="Clum A."/>
            <person name="Lindquist E."/>
            <person name="Daum C."/>
            <person name="Ramamoorthy G.K."/>
            <person name="Gryganskyi A."/>
            <person name="Culley D."/>
            <person name="Magnuson J.K."/>
            <person name="James T.Y."/>
            <person name="O'Malley M.A."/>
            <person name="Stajich J.E."/>
            <person name="Spatafora J.W."/>
            <person name="Visel A."/>
            <person name="Grigoriev I.V."/>
        </authorList>
    </citation>
    <scope>NUCLEOTIDE SEQUENCE [LARGE SCALE GENOMIC DNA]</scope>
    <source>
        <strain evidence="4 5">JEL800</strain>
    </source>
</reference>
<feature type="compositionally biased region" description="Basic residues" evidence="1">
    <location>
        <begin position="543"/>
        <end position="562"/>
    </location>
</feature>
<keyword evidence="2" id="KW-0732">Signal</keyword>
<dbReference type="OrthoDB" id="529273at2759"/>
<feature type="region of interest" description="Disordered" evidence="1">
    <location>
        <begin position="521"/>
        <end position="583"/>
    </location>
</feature>
<dbReference type="Proteomes" id="UP000193642">
    <property type="component" value="Unassembled WGS sequence"/>
</dbReference>
<dbReference type="InterPro" id="IPR049625">
    <property type="entry name" value="Glyco_transf_61_cat"/>
</dbReference>
<name>A0A1Y2BY27_9FUNG</name>
<dbReference type="GO" id="GO:0016757">
    <property type="term" value="F:glycosyltransferase activity"/>
    <property type="evidence" value="ECO:0007669"/>
    <property type="project" value="InterPro"/>
</dbReference>
<protein>
    <recommendedName>
        <fullName evidence="3">Glycosyltransferase 61 catalytic domain-containing protein</fullName>
    </recommendedName>
</protein>
<accession>A0A1Y2BY27</accession>
<comment type="caution">
    <text evidence="4">The sequence shown here is derived from an EMBL/GenBank/DDBJ whole genome shotgun (WGS) entry which is preliminary data.</text>
</comment>
<dbReference type="AlphaFoldDB" id="A0A1Y2BY27"/>
<evidence type="ECO:0000256" key="1">
    <source>
        <dbReference type="SAM" id="MobiDB-lite"/>
    </source>
</evidence>